<evidence type="ECO:0000313" key="5">
    <source>
        <dbReference type="Proteomes" id="UP000538147"/>
    </source>
</evidence>
<protein>
    <submittedName>
        <fullName evidence="4">CheY-like chemotaxis protein</fullName>
    </submittedName>
</protein>
<dbReference type="AlphaFoldDB" id="A0A841L822"/>
<reference evidence="4 5" key="1">
    <citation type="submission" date="2020-08" db="EMBL/GenBank/DDBJ databases">
        <title>Genomic Encyclopedia of Type Strains, Phase IV (KMG-IV): sequencing the most valuable type-strain genomes for metagenomic binning, comparative biology and taxonomic classification.</title>
        <authorList>
            <person name="Goeker M."/>
        </authorList>
    </citation>
    <scope>NUCLEOTIDE SEQUENCE [LARGE SCALE GENOMIC DNA]</scope>
    <source>
        <strain evidence="4 5">DSM 102189</strain>
    </source>
</reference>
<comment type="caution">
    <text evidence="4">The sequence shown here is derived from an EMBL/GenBank/DDBJ whole genome shotgun (WGS) entry which is preliminary data.</text>
</comment>
<accession>A0A841L822</accession>
<keyword evidence="5" id="KW-1185">Reference proteome</keyword>
<dbReference type="EMBL" id="JACIIV010000024">
    <property type="protein sequence ID" value="MBB6228767.1"/>
    <property type="molecule type" value="Genomic_DNA"/>
</dbReference>
<dbReference type="InterPro" id="IPR050595">
    <property type="entry name" value="Bact_response_regulator"/>
</dbReference>
<organism evidence="4 5">
    <name type="scientific">Polymorphobacter multimanifer</name>
    <dbReference type="NCBI Taxonomy" id="1070431"/>
    <lineage>
        <taxon>Bacteria</taxon>
        <taxon>Pseudomonadati</taxon>
        <taxon>Pseudomonadota</taxon>
        <taxon>Alphaproteobacteria</taxon>
        <taxon>Sphingomonadales</taxon>
        <taxon>Sphingosinicellaceae</taxon>
        <taxon>Polymorphobacter</taxon>
    </lineage>
</organism>
<feature type="domain" description="Response regulatory" evidence="3">
    <location>
        <begin position="8"/>
        <end position="120"/>
    </location>
</feature>
<dbReference type="RefSeq" id="WP_207792370.1">
    <property type="nucleotide sequence ID" value="NZ_JACIIV010000024.1"/>
</dbReference>
<evidence type="ECO:0000313" key="4">
    <source>
        <dbReference type="EMBL" id="MBB6228767.1"/>
    </source>
</evidence>
<dbReference type="InterPro" id="IPR011006">
    <property type="entry name" value="CheY-like_superfamily"/>
</dbReference>
<dbReference type="PANTHER" id="PTHR44591:SF21">
    <property type="entry name" value="TWO-COMPONENT RESPONSE REGULATOR"/>
    <property type="match status" value="1"/>
</dbReference>
<dbReference type="Pfam" id="PF00072">
    <property type="entry name" value="Response_reg"/>
    <property type="match status" value="1"/>
</dbReference>
<keyword evidence="1 2" id="KW-0597">Phosphoprotein</keyword>
<gene>
    <name evidence="4" type="ORF">FHS79_002958</name>
</gene>
<dbReference type="Proteomes" id="UP000538147">
    <property type="component" value="Unassembled WGS sequence"/>
</dbReference>
<dbReference type="Gene3D" id="3.40.50.2300">
    <property type="match status" value="1"/>
</dbReference>
<dbReference type="PANTHER" id="PTHR44591">
    <property type="entry name" value="STRESS RESPONSE REGULATOR PROTEIN 1"/>
    <property type="match status" value="1"/>
</dbReference>
<dbReference type="SMART" id="SM00448">
    <property type="entry name" value="REC"/>
    <property type="match status" value="1"/>
</dbReference>
<evidence type="ECO:0000256" key="1">
    <source>
        <dbReference type="ARBA" id="ARBA00022553"/>
    </source>
</evidence>
<dbReference type="InterPro" id="IPR001789">
    <property type="entry name" value="Sig_transdc_resp-reg_receiver"/>
</dbReference>
<name>A0A841L822_9SPHN</name>
<dbReference type="PROSITE" id="PS50110">
    <property type="entry name" value="RESPONSE_REGULATORY"/>
    <property type="match status" value="1"/>
</dbReference>
<feature type="modified residue" description="4-aspartylphosphate" evidence="2">
    <location>
        <position position="58"/>
    </location>
</feature>
<evidence type="ECO:0000259" key="3">
    <source>
        <dbReference type="PROSITE" id="PS50110"/>
    </source>
</evidence>
<sequence length="130" mass="14409">MGMDEQLTVLIVEDEALVMIIAQEELEDAGFLVLTACDADEAMRHLESDARIDVLFTDIRFPGALDGWAVAQRARAFRPGIRVVYATGYSASRPDSVPDSVLFIKPYRLSDIIDAIRRLGEPGLRDNQDA</sequence>
<dbReference type="SUPFAM" id="SSF52172">
    <property type="entry name" value="CheY-like"/>
    <property type="match status" value="1"/>
</dbReference>
<evidence type="ECO:0000256" key="2">
    <source>
        <dbReference type="PROSITE-ProRule" id="PRU00169"/>
    </source>
</evidence>
<proteinExistence type="predicted"/>
<dbReference type="GO" id="GO:0000160">
    <property type="term" value="P:phosphorelay signal transduction system"/>
    <property type="evidence" value="ECO:0007669"/>
    <property type="project" value="InterPro"/>
</dbReference>